<evidence type="ECO:0000313" key="2">
    <source>
        <dbReference type="Proteomes" id="UP000198755"/>
    </source>
</evidence>
<dbReference type="EMBL" id="FOSN01000021">
    <property type="protein sequence ID" value="SFK79395.1"/>
    <property type="molecule type" value="Genomic_DNA"/>
</dbReference>
<sequence length="225" mass="24667">MAMGSRFEAIDKALSAVCHNKNPLKAMVSAIDVLVADDEFVLSDANLEVLFVRLLDARGSLDHACPERAPLFLYGARALKTLLLLRAVACEGAEFYAWMGFNGGLTDEEPAADLVKKCKTIDAVKSAMLDAALAELHFFKTGLLHELASREAIRKGDELEKVRAPYVVEAAEAERWRRDRIKMEASCDAEEAERAACYAELGASDARERASYEEAARARSKGALQ</sequence>
<keyword evidence="2" id="KW-1185">Reference proteome</keyword>
<organism evidence="1 2">
    <name type="scientific">Methylocapsa palsarum</name>
    <dbReference type="NCBI Taxonomy" id="1612308"/>
    <lineage>
        <taxon>Bacteria</taxon>
        <taxon>Pseudomonadati</taxon>
        <taxon>Pseudomonadota</taxon>
        <taxon>Alphaproteobacteria</taxon>
        <taxon>Hyphomicrobiales</taxon>
        <taxon>Beijerinckiaceae</taxon>
        <taxon>Methylocapsa</taxon>
    </lineage>
</organism>
<name>A0A1I4CEM6_9HYPH</name>
<gene>
    <name evidence="1" type="ORF">SAMN05444581_12136</name>
</gene>
<evidence type="ECO:0000313" key="1">
    <source>
        <dbReference type="EMBL" id="SFK79395.1"/>
    </source>
</evidence>
<dbReference type="AlphaFoldDB" id="A0A1I4CEM6"/>
<accession>A0A1I4CEM6</accession>
<dbReference type="RefSeq" id="WP_091685972.1">
    <property type="nucleotide sequence ID" value="NZ_FOSN01000021.1"/>
</dbReference>
<protein>
    <submittedName>
        <fullName evidence="1">Uncharacterized protein</fullName>
    </submittedName>
</protein>
<proteinExistence type="predicted"/>
<dbReference type="Proteomes" id="UP000198755">
    <property type="component" value="Unassembled WGS sequence"/>
</dbReference>
<reference evidence="1 2" key="1">
    <citation type="submission" date="2016-10" db="EMBL/GenBank/DDBJ databases">
        <authorList>
            <person name="de Groot N.N."/>
        </authorList>
    </citation>
    <scope>NUCLEOTIDE SEQUENCE [LARGE SCALE GENOMIC DNA]</scope>
    <source>
        <strain evidence="1 2">NE2</strain>
    </source>
</reference>
<dbReference type="STRING" id="1612308.SAMN05444581_12136"/>
<dbReference type="OrthoDB" id="9833101at2"/>